<comment type="caution">
    <text evidence="2">The sequence shown here is derived from an EMBL/GenBank/DDBJ whole genome shotgun (WGS) entry which is preliminary data.</text>
</comment>
<dbReference type="Proteomes" id="UP000289166">
    <property type="component" value="Unassembled WGS sequence"/>
</dbReference>
<dbReference type="EMBL" id="RLII01000001">
    <property type="protein sequence ID" value="RXE60544.1"/>
    <property type="molecule type" value="Genomic_DNA"/>
</dbReference>
<dbReference type="OrthoDB" id="9769353at2"/>
<dbReference type="InterPro" id="IPR025827">
    <property type="entry name" value="Zn_ribbon_recom_dom"/>
</dbReference>
<dbReference type="AlphaFoldDB" id="A0A4Q0I800"/>
<accession>A0A4Q0I800</accession>
<feature type="domain" description="Recombinase zinc beta ribbon" evidence="1">
    <location>
        <begin position="35"/>
        <end position="87"/>
    </location>
</feature>
<keyword evidence="3" id="KW-1185">Reference proteome</keyword>
<protein>
    <recommendedName>
        <fullName evidence="1">Recombinase zinc beta ribbon domain-containing protein</fullName>
    </recommendedName>
</protein>
<organism evidence="2 3">
    <name type="scientific">Acetivibrio mesophilus</name>
    <dbReference type="NCBI Taxonomy" id="2487273"/>
    <lineage>
        <taxon>Bacteria</taxon>
        <taxon>Bacillati</taxon>
        <taxon>Bacillota</taxon>
        <taxon>Clostridia</taxon>
        <taxon>Eubacteriales</taxon>
        <taxon>Oscillospiraceae</taxon>
        <taxon>Acetivibrio</taxon>
    </lineage>
</organism>
<evidence type="ECO:0000313" key="3">
    <source>
        <dbReference type="Proteomes" id="UP000289166"/>
    </source>
</evidence>
<dbReference type="SUPFAM" id="SSF144292">
    <property type="entry name" value="occludin/ELL-like"/>
    <property type="match status" value="1"/>
</dbReference>
<gene>
    <name evidence="2" type="ORF">EFD62_00990</name>
</gene>
<reference evidence="3" key="1">
    <citation type="submission" date="2018-11" db="EMBL/GenBank/DDBJ databases">
        <title>Genome sequencing of a novel mesophilic and cellulolytic organism within the genus Hungateiclostridium.</title>
        <authorList>
            <person name="Rettenmaier R."/>
            <person name="Liebl W."/>
            <person name="Zverlov V."/>
        </authorList>
    </citation>
    <scope>NUCLEOTIDE SEQUENCE [LARGE SCALE GENOMIC DNA]</scope>
    <source>
        <strain evidence="3">N2K1</strain>
    </source>
</reference>
<evidence type="ECO:0000259" key="1">
    <source>
        <dbReference type="Pfam" id="PF13408"/>
    </source>
</evidence>
<evidence type="ECO:0000313" key="2">
    <source>
        <dbReference type="EMBL" id="RXE60544.1"/>
    </source>
</evidence>
<sequence>MRFSTVSGVGGSKSLPLFAPETGVGSRAKKFRFKRCGDIFRRIHWNNHGCKSVVWRCASRLDKSAEDCTARTVRETDLKKAVIQAVNKVFGAKTQFMDILERNIAVVMNQVDESTIKEIDKKLGQLQKELLRLANNKEDYSIIADEIYRLRDEKEAAMAKNAGYASQKQRMADMTEFLKQQKGVMEDYDEQLVRKLIDTITVYDEKLTVTFKSGLTVDVSL</sequence>
<proteinExistence type="predicted"/>
<name>A0A4Q0I800_9FIRM</name>
<dbReference type="Pfam" id="PF13408">
    <property type="entry name" value="Zn_ribbon_recom"/>
    <property type="match status" value="1"/>
</dbReference>